<evidence type="ECO:0000313" key="1">
    <source>
        <dbReference type="EMBL" id="JAE10635.1"/>
    </source>
</evidence>
<reference evidence="1" key="2">
    <citation type="journal article" date="2015" name="Data Brief">
        <title>Shoot transcriptome of the giant reed, Arundo donax.</title>
        <authorList>
            <person name="Barrero R.A."/>
            <person name="Guerrero F.D."/>
            <person name="Moolhuijzen P."/>
            <person name="Goolsby J.A."/>
            <person name="Tidwell J."/>
            <person name="Bellgard S.E."/>
            <person name="Bellgard M.I."/>
        </authorList>
    </citation>
    <scope>NUCLEOTIDE SEQUENCE</scope>
    <source>
        <tissue evidence="1">Shoot tissue taken approximately 20 cm above the soil surface</tissue>
    </source>
</reference>
<reference evidence="1" key="1">
    <citation type="submission" date="2014-09" db="EMBL/GenBank/DDBJ databases">
        <authorList>
            <person name="Magalhaes I.L.F."/>
            <person name="Oliveira U."/>
            <person name="Santos F.R."/>
            <person name="Vidigal T.H.D.A."/>
            <person name="Brescovit A.D."/>
            <person name="Santos A.J."/>
        </authorList>
    </citation>
    <scope>NUCLEOTIDE SEQUENCE</scope>
    <source>
        <tissue evidence="1">Shoot tissue taken approximately 20 cm above the soil surface</tissue>
    </source>
</reference>
<accession>A0A0A9FCB4</accession>
<proteinExistence type="predicted"/>
<sequence>MRACSFRMCALVDLIDVSNSGSVLALLWFWRQAFSRTGFSEQWQLEMLETLSHGVAGELSLAGGWLMLGRTVSLGYSARV</sequence>
<protein>
    <submittedName>
        <fullName evidence="1">Uncharacterized protein</fullName>
    </submittedName>
</protein>
<dbReference type="EMBL" id="GBRH01187261">
    <property type="protein sequence ID" value="JAE10635.1"/>
    <property type="molecule type" value="Transcribed_RNA"/>
</dbReference>
<name>A0A0A9FCB4_ARUDO</name>
<dbReference type="AlphaFoldDB" id="A0A0A9FCB4"/>
<organism evidence="1">
    <name type="scientific">Arundo donax</name>
    <name type="common">Giant reed</name>
    <name type="synonym">Donax arundinaceus</name>
    <dbReference type="NCBI Taxonomy" id="35708"/>
    <lineage>
        <taxon>Eukaryota</taxon>
        <taxon>Viridiplantae</taxon>
        <taxon>Streptophyta</taxon>
        <taxon>Embryophyta</taxon>
        <taxon>Tracheophyta</taxon>
        <taxon>Spermatophyta</taxon>
        <taxon>Magnoliopsida</taxon>
        <taxon>Liliopsida</taxon>
        <taxon>Poales</taxon>
        <taxon>Poaceae</taxon>
        <taxon>PACMAD clade</taxon>
        <taxon>Arundinoideae</taxon>
        <taxon>Arundineae</taxon>
        <taxon>Arundo</taxon>
    </lineage>
</organism>